<feature type="domain" description="Flavin reductase like" evidence="3">
    <location>
        <begin position="12"/>
        <end position="156"/>
    </location>
</feature>
<dbReference type="PANTHER" id="PTHR30466">
    <property type="entry name" value="FLAVIN REDUCTASE"/>
    <property type="match status" value="1"/>
</dbReference>
<evidence type="ECO:0000256" key="2">
    <source>
        <dbReference type="ARBA" id="ARBA00023002"/>
    </source>
</evidence>
<keyword evidence="5" id="KW-1185">Reference proteome</keyword>
<evidence type="ECO:0000313" key="4">
    <source>
        <dbReference type="EMBL" id="EAW31212.1"/>
    </source>
</evidence>
<dbReference type="SMART" id="SM00903">
    <property type="entry name" value="Flavin_Reduct"/>
    <property type="match status" value="1"/>
</dbReference>
<comment type="caution">
    <text evidence="4">The sequence shown here is derived from an EMBL/GenBank/DDBJ whole genome shotgun (WGS) entry which is preliminary data.</text>
</comment>
<evidence type="ECO:0000259" key="3">
    <source>
        <dbReference type="SMART" id="SM00903"/>
    </source>
</evidence>
<dbReference type="Proteomes" id="UP000004931">
    <property type="component" value="Unassembled WGS sequence"/>
</dbReference>
<dbReference type="STRING" id="247633.GP2143_03788"/>
<protein>
    <submittedName>
        <fullName evidence="4">Putative oxidoreductase</fullName>
    </submittedName>
</protein>
<dbReference type="EMBL" id="AAVT01000004">
    <property type="protein sequence ID" value="EAW31212.1"/>
    <property type="molecule type" value="Genomic_DNA"/>
</dbReference>
<dbReference type="eggNOG" id="COG1853">
    <property type="taxonomic scope" value="Bacteria"/>
</dbReference>
<evidence type="ECO:0000256" key="1">
    <source>
        <dbReference type="ARBA" id="ARBA00008898"/>
    </source>
</evidence>
<comment type="similarity">
    <text evidence="1">Belongs to the non-flavoprotein flavin reductase family.</text>
</comment>
<organism evidence="4 5">
    <name type="scientific">marine gamma proteobacterium HTCC2143</name>
    <dbReference type="NCBI Taxonomy" id="247633"/>
    <lineage>
        <taxon>Bacteria</taxon>
        <taxon>Pseudomonadati</taxon>
        <taxon>Pseudomonadota</taxon>
        <taxon>Gammaproteobacteria</taxon>
        <taxon>Cellvibrionales</taxon>
        <taxon>Spongiibacteraceae</taxon>
        <taxon>BD1-7 clade</taxon>
    </lineage>
</organism>
<dbReference type="Gene3D" id="2.30.110.10">
    <property type="entry name" value="Electron Transport, Fmn-binding Protein, Chain A"/>
    <property type="match status" value="1"/>
</dbReference>
<keyword evidence="2" id="KW-0560">Oxidoreductase</keyword>
<gene>
    <name evidence="4" type="ORF">GP2143_03788</name>
</gene>
<dbReference type="InterPro" id="IPR012349">
    <property type="entry name" value="Split_barrel_FMN-bd"/>
</dbReference>
<dbReference type="PANTHER" id="PTHR30466:SF11">
    <property type="entry name" value="FLAVIN-DEPENDENT MONOOXYGENASE, REDUCTASE SUBUNIT HSAB"/>
    <property type="match status" value="1"/>
</dbReference>
<dbReference type="GO" id="GO:0010181">
    <property type="term" value="F:FMN binding"/>
    <property type="evidence" value="ECO:0007669"/>
    <property type="project" value="InterPro"/>
</dbReference>
<dbReference type="OrthoDB" id="9792858at2"/>
<dbReference type="SUPFAM" id="SSF50475">
    <property type="entry name" value="FMN-binding split barrel"/>
    <property type="match status" value="1"/>
</dbReference>
<proteinExistence type="inferred from homology"/>
<dbReference type="GO" id="GO:0042602">
    <property type="term" value="F:riboflavin reductase (NADPH) activity"/>
    <property type="evidence" value="ECO:0007669"/>
    <property type="project" value="TreeGrafter"/>
</dbReference>
<dbReference type="AlphaFoldDB" id="A0YDA9"/>
<dbReference type="InterPro" id="IPR050268">
    <property type="entry name" value="NADH-dep_flavin_reductase"/>
</dbReference>
<reference evidence="4 5" key="1">
    <citation type="journal article" date="2010" name="J. Bacteriol.">
        <title>Genome sequence of the oligotrophic marine Gammaproteobacterium HTCC2143, isolated from the Oregon Coast.</title>
        <authorList>
            <person name="Oh H.M."/>
            <person name="Kang I."/>
            <person name="Ferriera S."/>
            <person name="Giovannoni S.J."/>
            <person name="Cho J.C."/>
        </authorList>
    </citation>
    <scope>NUCLEOTIDE SEQUENCE [LARGE SCALE GENOMIC DNA]</scope>
    <source>
        <strain evidence="4 5">HTCC2143</strain>
    </source>
</reference>
<dbReference type="Pfam" id="PF01613">
    <property type="entry name" value="Flavin_Reduct"/>
    <property type="match status" value="1"/>
</dbReference>
<dbReference type="InterPro" id="IPR002563">
    <property type="entry name" value="Flavin_Rdtase-like_dom"/>
</dbReference>
<accession>A0YDA9</accession>
<evidence type="ECO:0000313" key="5">
    <source>
        <dbReference type="Proteomes" id="UP000004931"/>
    </source>
</evidence>
<sequence>MELDGREFRNVLGTFATGICVITAMSENDEPFGMTVNSFASVSLDPALVLWSLQNDSDCWPAFELAEKYAVNVLAADQQDLSALYAQKGKHTLQPDHYTVGEYGLPIIAGAVSSFECSVWARYPGGDHTILIGEVKRIDSDSSKQPLVFNAGQYRELR</sequence>
<name>A0YDA9_9GAMM</name>